<accession>A0AAN8XNT8</accession>
<comment type="caution">
    <text evidence="1">The sequence shown here is derived from an EMBL/GenBank/DDBJ whole genome shotgun (WGS) entry which is preliminary data.</text>
</comment>
<dbReference type="EMBL" id="JAXCGZ010001934">
    <property type="protein sequence ID" value="KAK7084963.1"/>
    <property type="molecule type" value="Genomic_DNA"/>
</dbReference>
<evidence type="ECO:0000313" key="1">
    <source>
        <dbReference type="EMBL" id="KAK7084963.1"/>
    </source>
</evidence>
<gene>
    <name evidence="1" type="ORF">SK128_019655</name>
</gene>
<feature type="non-terminal residue" evidence="1">
    <location>
        <position position="1"/>
    </location>
</feature>
<sequence length="53" mass="6464">YQMGSRGYKRKWKIQTCLHKYFELQGWTFTEIYRSKGTGEIECRNFKEVSHDV</sequence>
<name>A0AAN8XNT8_HALRR</name>
<evidence type="ECO:0000313" key="2">
    <source>
        <dbReference type="Proteomes" id="UP001381693"/>
    </source>
</evidence>
<dbReference type="Proteomes" id="UP001381693">
    <property type="component" value="Unassembled WGS sequence"/>
</dbReference>
<dbReference type="AlphaFoldDB" id="A0AAN8XNT8"/>
<organism evidence="1 2">
    <name type="scientific">Halocaridina rubra</name>
    <name type="common">Hawaiian red shrimp</name>
    <dbReference type="NCBI Taxonomy" id="373956"/>
    <lineage>
        <taxon>Eukaryota</taxon>
        <taxon>Metazoa</taxon>
        <taxon>Ecdysozoa</taxon>
        <taxon>Arthropoda</taxon>
        <taxon>Crustacea</taxon>
        <taxon>Multicrustacea</taxon>
        <taxon>Malacostraca</taxon>
        <taxon>Eumalacostraca</taxon>
        <taxon>Eucarida</taxon>
        <taxon>Decapoda</taxon>
        <taxon>Pleocyemata</taxon>
        <taxon>Caridea</taxon>
        <taxon>Atyoidea</taxon>
        <taxon>Atyidae</taxon>
        <taxon>Halocaridina</taxon>
    </lineage>
</organism>
<proteinExistence type="predicted"/>
<reference evidence="1 2" key="1">
    <citation type="submission" date="2023-11" db="EMBL/GenBank/DDBJ databases">
        <title>Halocaridina rubra genome assembly.</title>
        <authorList>
            <person name="Smith C."/>
        </authorList>
    </citation>
    <scope>NUCLEOTIDE SEQUENCE [LARGE SCALE GENOMIC DNA]</scope>
    <source>
        <strain evidence="1">EP-1</strain>
        <tissue evidence="1">Whole</tissue>
    </source>
</reference>
<protein>
    <submittedName>
        <fullName evidence="1">Uncharacterized protein</fullName>
    </submittedName>
</protein>
<keyword evidence="2" id="KW-1185">Reference proteome</keyword>